<reference evidence="3" key="1">
    <citation type="journal article" date="2015" name="PeerJ">
        <title>First genomic representation of candidate bacterial phylum KSB3 points to enhanced environmental sensing as a trigger of wastewater bulking.</title>
        <authorList>
            <person name="Sekiguchi Y."/>
            <person name="Ohashi A."/>
            <person name="Parks D.H."/>
            <person name="Yamauchi T."/>
            <person name="Tyson G.W."/>
            <person name="Hugenholtz P."/>
        </authorList>
    </citation>
    <scope>NUCLEOTIDE SEQUENCE [LARGE SCALE GENOMIC DNA]</scope>
</reference>
<dbReference type="SMART" id="SM00471">
    <property type="entry name" value="HDc"/>
    <property type="match status" value="1"/>
</dbReference>
<dbReference type="InterPro" id="IPR003607">
    <property type="entry name" value="HD/PDEase_dom"/>
</dbReference>
<dbReference type="HOGENOM" id="CLU_028163_1_1_0"/>
<evidence type="ECO:0000259" key="2">
    <source>
        <dbReference type="PROSITE" id="PS51831"/>
    </source>
</evidence>
<dbReference type="InterPro" id="IPR006674">
    <property type="entry name" value="HD_domain"/>
</dbReference>
<sequence length="346" mass="39712">MNMSIRQQLEAHEQAWLSPKASFSAATKGREKPINPCDLRTEFQRDRDRITYSRAFSRLRRKTQVLISPHGDHYRTRLTHTLEVSQIARTIARALRLNEDLVEAIAMGHDLGHCPFGHTGEYALNSLYPRGFYHSYQSVRIVQCLERGGEGLNLTYEVRDGILKHSKSYTRIIADDLNAMPETLEGQIVRIADSLAYINHDIDDGIQGGILKQEDLPRELLDVLGHTLGERVGRMVQGVISETQRVNLERVVMCPDLLEPTEALRKFLFDNFYLTPTVNREADKSRRIVIELYEYFLEHPGQMDIRLFGLVPHDDLPQLVCDYIACMTDDFALETYIQAFVPKRIA</sequence>
<dbReference type="PANTHER" id="PTHR35795:SF1">
    <property type="entry name" value="BIS(5'-NUCLEOSYL)-TETRAPHOSPHATASE, SYMMETRICAL"/>
    <property type="match status" value="1"/>
</dbReference>
<dbReference type="SUPFAM" id="SSF109604">
    <property type="entry name" value="HD-domain/PDEase-like"/>
    <property type="match status" value="1"/>
</dbReference>
<accession>A0A081C075</accession>
<dbReference type="NCBIfam" id="TIGR01353">
    <property type="entry name" value="dGTP_triPase"/>
    <property type="match status" value="1"/>
</dbReference>
<keyword evidence="4" id="KW-1185">Reference proteome</keyword>
<proteinExistence type="predicted"/>
<dbReference type="AlphaFoldDB" id="A0A081C075"/>
<dbReference type="CDD" id="cd00077">
    <property type="entry name" value="HDc"/>
    <property type="match status" value="1"/>
</dbReference>
<dbReference type="InterPro" id="IPR006261">
    <property type="entry name" value="dGTPase"/>
</dbReference>
<dbReference type="PROSITE" id="PS51831">
    <property type="entry name" value="HD"/>
    <property type="match status" value="1"/>
</dbReference>
<protein>
    <submittedName>
        <fullName evidence="3">Deoxyguanosinetriphosphate triphosphohydrolase-like protein</fullName>
    </submittedName>
</protein>
<dbReference type="GO" id="GO:0016793">
    <property type="term" value="F:triphosphoric monoester hydrolase activity"/>
    <property type="evidence" value="ECO:0007669"/>
    <property type="project" value="InterPro"/>
</dbReference>
<dbReference type="Pfam" id="PF13286">
    <property type="entry name" value="HD_assoc"/>
    <property type="match status" value="1"/>
</dbReference>
<dbReference type="STRING" id="1499967.U27_04953"/>
<dbReference type="Pfam" id="PF01966">
    <property type="entry name" value="HD"/>
    <property type="match status" value="1"/>
</dbReference>
<keyword evidence="1 3" id="KW-0378">Hydrolase</keyword>
<dbReference type="Proteomes" id="UP000030661">
    <property type="component" value="Unassembled WGS sequence"/>
</dbReference>
<dbReference type="Gene3D" id="1.10.3210.10">
    <property type="entry name" value="Hypothetical protein af1432"/>
    <property type="match status" value="1"/>
</dbReference>
<evidence type="ECO:0000256" key="1">
    <source>
        <dbReference type="ARBA" id="ARBA00022801"/>
    </source>
</evidence>
<name>A0A081C075_VECG1</name>
<gene>
    <name evidence="3" type="ORF">U27_04953</name>
</gene>
<feature type="domain" description="HD" evidence="2">
    <location>
        <begin position="77"/>
        <end position="198"/>
    </location>
</feature>
<dbReference type="PANTHER" id="PTHR35795">
    <property type="entry name" value="SLR1885 PROTEIN"/>
    <property type="match status" value="1"/>
</dbReference>
<organism evidence="3">
    <name type="scientific">Vecturithrix granuli</name>
    <dbReference type="NCBI Taxonomy" id="1499967"/>
    <lineage>
        <taxon>Bacteria</taxon>
        <taxon>Candidatus Moduliflexota</taxon>
        <taxon>Candidatus Vecturitrichia</taxon>
        <taxon>Candidatus Vecturitrichales</taxon>
        <taxon>Candidatus Vecturitrichaceae</taxon>
        <taxon>Candidatus Vecturithrix</taxon>
    </lineage>
</organism>
<evidence type="ECO:0000313" key="3">
    <source>
        <dbReference type="EMBL" id="GAK57980.1"/>
    </source>
</evidence>
<dbReference type="EMBL" id="DF820466">
    <property type="protein sequence ID" value="GAK57980.1"/>
    <property type="molecule type" value="Genomic_DNA"/>
</dbReference>
<dbReference type="eggNOG" id="COG0232">
    <property type="taxonomic scope" value="Bacteria"/>
</dbReference>
<dbReference type="InterPro" id="IPR051094">
    <property type="entry name" value="Diverse_Catalytic_Enzymes"/>
</dbReference>
<dbReference type="InterPro" id="IPR026875">
    <property type="entry name" value="PHydrolase_assoc_dom"/>
</dbReference>
<dbReference type="NCBIfam" id="NF002327">
    <property type="entry name" value="PRK01286.1-2"/>
    <property type="match status" value="1"/>
</dbReference>
<evidence type="ECO:0000313" key="4">
    <source>
        <dbReference type="Proteomes" id="UP000030661"/>
    </source>
</evidence>